<evidence type="ECO:0000313" key="3">
    <source>
        <dbReference type="Proteomes" id="UP000004994"/>
    </source>
</evidence>
<dbReference type="HOGENOM" id="CLU_2594368_0_0_1"/>
<feature type="chain" id="PRO_5003876327" evidence="1">
    <location>
        <begin position="25"/>
        <end position="80"/>
    </location>
</feature>
<dbReference type="AlphaFoldDB" id="K4AVV3"/>
<name>K4AVV3_SOLLC</name>
<proteinExistence type="predicted"/>
<evidence type="ECO:0000313" key="2">
    <source>
        <dbReference type="EnsemblPlants" id="Solyc01g057420.1.1"/>
    </source>
</evidence>
<dbReference type="InParanoid" id="K4AVV3"/>
<accession>K4AVV3</accession>
<dbReference type="PaxDb" id="4081-Solyc01g057420.1.1"/>
<reference evidence="2" key="2">
    <citation type="submission" date="2015-06" db="UniProtKB">
        <authorList>
            <consortium name="EnsemblPlants"/>
        </authorList>
    </citation>
    <scope>IDENTIFICATION</scope>
    <source>
        <strain evidence="2">cv. Heinz 1706</strain>
    </source>
</reference>
<feature type="signal peptide" evidence="1">
    <location>
        <begin position="1"/>
        <end position="24"/>
    </location>
</feature>
<dbReference type="Proteomes" id="UP000004994">
    <property type="component" value="Chromosome 1"/>
</dbReference>
<dbReference type="Gramene" id="Solyc01g057420.1.1">
    <property type="protein sequence ID" value="Solyc01g057420.1.1"/>
    <property type="gene ID" value="Solyc01g057420.1"/>
</dbReference>
<reference evidence="2" key="1">
    <citation type="journal article" date="2012" name="Nature">
        <title>The tomato genome sequence provides insights into fleshy fruit evolution.</title>
        <authorList>
            <consortium name="Tomato Genome Consortium"/>
        </authorList>
    </citation>
    <scope>NUCLEOTIDE SEQUENCE [LARGE SCALE GENOMIC DNA]</scope>
    <source>
        <strain evidence="2">cv. Heinz 1706</strain>
    </source>
</reference>
<organism evidence="2">
    <name type="scientific">Solanum lycopersicum</name>
    <name type="common">Tomato</name>
    <name type="synonym">Lycopersicon esculentum</name>
    <dbReference type="NCBI Taxonomy" id="4081"/>
    <lineage>
        <taxon>Eukaryota</taxon>
        <taxon>Viridiplantae</taxon>
        <taxon>Streptophyta</taxon>
        <taxon>Embryophyta</taxon>
        <taxon>Tracheophyta</taxon>
        <taxon>Spermatophyta</taxon>
        <taxon>Magnoliopsida</taxon>
        <taxon>eudicotyledons</taxon>
        <taxon>Gunneridae</taxon>
        <taxon>Pentapetalae</taxon>
        <taxon>asterids</taxon>
        <taxon>lamiids</taxon>
        <taxon>Solanales</taxon>
        <taxon>Solanaceae</taxon>
        <taxon>Solanoideae</taxon>
        <taxon>Solaneae</taxon>
        <taxon>Solanum</taxon>
        <taxon>Solanum subgen. Lycopersicon</taxon>
    </lineage>
</organism>
<evidence type="ECO:0000256" key="1">
    <source>
        <dbReference type="SAM" id="SignalP"/>
    </source>
</evidence>
<keyword evidence="3" id="KW-1185">Reference proteome</keyword>
<sequence length="80" mass="9029">MILAYAIVLSLLLFWNTFFDILETVEITFVIGNRCHFLCSFVAAIGYRVLQAFDALLDALCSCFVGIEISFSYDSRSVKC</sequence>
<protein>
    <submittedName>
        <fullName evidence="2">Uncharacterized protein</fullName>
    </submittedName>
</protein>
<dbReference type="EnsemblPlants" id="Solyc01g057420.1.1">
    <property type="protein sequence ID" value="Solyc01g057420.1.1"/>
    <property type="gene ID" value="Solyc01g057420.1"/>
</dbReference>
<keyword evidence="1" id="KW-0732">Signal</keyword>